<dbReference type="RefSeq" id="WP_227177968.1">
    <property type="nucleotide sequence ID" value="NZ_JAJBZT010000001.1"/>
</dbReference>
<evidence type="ECO:0000313" key="1">
    <source>
        <dbReference type="EMBL" id="MCB6182341.1"/>
    </source>
</evidence>
<organism evidence="1 2">
    <name type="scientific">Leeia speluncae</name>
    <dbReference type="NCBI Taxonomy" id="2884804"/>
    <lineage>
        <taxon>Bacteria</taxon>
        <taxon>Pseudomonadati</taxon>
        <taxon>Pseudomonadota</taxon>
        <taxon>Betaproteobacteria</taxon>
        <taxon>Neisseriales</taxon>
        <taxon>Leeiaceae</taxon>
        <taxon>Leeia</taxon>
    </lineage>
</organism>
<comment type="caution">
    <text evidence="1">The sequence shown here is derived from an EMBL/GenBank/DDBJ whole genome shotgun (WGS) entry which is preliminary data.</text>
</comment>
<keyword evidence="2" id="KW-1185">Reference proteome</keyword>
<dbReference type="Proteomes" id="UP001165395">
    <property type="component" value="Unassembled WGS sequence"/>
</dbReference>
<name>A0ABS8D2B6_9NEIS</name>
<dbReference type="InterPro" id="IPR021505">
    <property type="entry name" value="Phage_B3_Orf6"/>
</dbReference>
<dbReference type="EMBL" id="JAJBZT010000001">
    <property type="protein sequence ID" value="MCB6182341.1"/>
    <property type="molecule type" value="Genomic_DNA"/>
</dbReference>
<evidence type="ECO:0000313" key="2">
    <source>
        <dbReference type="Proteomes" id="UP001165395"/>
    </source>
</evidence>
<dbReference type="Pfam" id="PF11363">
    <property type="entry name" value="DUF3164"/>
    <property type="match status" value="1"/>
</dbReference>
<reference evidence="1" key="1">
    <citation type="submission" date="2021-10" db="EMBL/GenBank/DDBJ databases">
        <title>The complete genome sequence of Leeia sp. TBRC 13508.</title>
        <authorList>
            <person name="Charoenyingcharoen P."/>
            <person name="Yukphan P."/>
        </authorList>
    </citation>
    <scope>NUCLEOTIDE SEQUENCE</scope>
    <source>
        <strain evidence="1">TBRC 13508</strain>
    </source>
</reference>
<proteinExistence type="predicted"/>
<accession>A0ABS8D2B6</accession>
<sequence length="208" mass="23120">MSEVQVVEVPAGYRKDARGALVPEQLIKPVDLARDVLVQEIVQKAREMNEIMAKFKASIFGDIEAFVEMSAEEYGVKLGGQKGNLSLMSFDGRLKVNRAVQERINFDERLQAAKALIDECLHDWTEGASPELQALIGAAFATNKEGEINTGRVLALRRYEITDERWIRAMNAISEAVQVVGSKSYIRVYERIGESGEYLPIALDMAGV</sequence>
<gene>
    <name evidence="1" type="ORF">LIN78_02070</name>
</gene>
<protein>
    <submittedName>
        <fullName evidence="1">DUF3164 family protein</fullName>
    </submittedName>
</protein>